<keyword evidence="6 7" id="KW-0472">Membrane</keyword>
<dbReference type="EMBL" id="CP042306">
    <property type="protein sequence ID" value="QDZ07869.1"/>
    <property type="molecule type" value="Genomic_DNA"/>
</dbReference>
<dbReference type="Gene3D" id="1.20.1530.20">
    <property type="match status" value="1"/>
</dbReference>
<dbReference type="GO" id="GO:0016020">
    <property type="term" value="C:membrane"/>
    <property type="evidence" value="ECO:0007669"/>
    <property type="project" value="UniProtKB-SubCell"/>
</dbReference>
<feature type="transmembrane region" description="Helical" evidence="7">
    <location>
        <begin position="320"/>
        <end position="336"/>
    </location>
</feature>
<accession>A0A5B8LJ38</accession>
<dbReference type="Proteomes" id="UP000315673">
    <property type="component" value="Chromosome"/>
</dbReference>
<dbReference type="Pfam" id="PF00999">
    <property type="entry name" value="Na_H_Exchanger"/>
    <property type="match status" value="1"/>
</dbReference>
<feature type="transmembrane region" description="Helical" evidence="7">
    <location>
        <begin position="232"/>
        <end position="251"/>
    </location>
</feature>
<feature type="transmembrane region" description="Helical" evidence="7">
    <location>
        <begin position="170"/>
        <end position="190"/>
    </location>
</feature>
<dbReference type="GO" id="GO:0015297">
    <property type="term" value="F:antiporter activity"/>
    <property type="evidence" value="ECO:0007669"/>
    <property type="project" value="InterPro"/>
</dbReference>
<sequence>MQGIVDSLISTVTGILSPHGPAVAGAAKSYAPGDFSVHFFLQLAVILLACRVVGWAGKKFLGQPQVVGEMIAGVVLGPSLLGLFFPDLQLAIFPKETRNVLYAGAQLGVGLYMFMVGLTLRLDHFQSKAKSAGAVSAAGIAAPFLLAALITPWLLGIDGLFTPGISQANAMLFMGACIALTAFPMLARIINERGLANSSLGTLSLTAGAFDDATSWCVLAIVLATFGGGSGVAILAIGGAVIYAAFMLIWGRKLLAPLGRIVEAQGEMSVTILAITMMLFCMSAFVMDAIGIHAIFGGFLLGACMPRGKFVEELKLKVEPLAVVLLLPMFFTYSGLNTRMDMVNSPELLLIAFGVLAVSILAKFGACWAAARLSGEDNRTALGIGALMNSRGLMELIIINIGLQKGIIGPTLFSMLVLMAIVTTMMAGPVFELVYGRKARASGELDQLDGALAGTAA</sequence>
<feature type="transmembrane region" description="Helical" evidence="7">
    <location>
        <begin position="412"/>
        <end position="435"/>
    </location>
</feature>
<dbReference type="GO" id="GO:1902600">
    <property type="term" value="P:proton transmembrane transport"/>
    <property type="evidence" value="ECO:0007669"/>
    <property type="project" value="InterPro"/>
</dbReference>
<dbReference type="PANTHER" id="PTHR32468:SF0">
    <property type="entry name" value="K(+)_H(+) ANTIPORTER 1"/>
    <property type="match status" value="1"/>
</dbReference>
<keyword evidence="5" id="KW-0406">Ion transport</keyword>
<dbReference type="PANTHER" id="PTHR32468">
    <property type="entry name" value="CATION/H + ANTIPORTER"/>
    <property type="match status" value="1"/>
</dbReference>
<dbReference type="RefSeq" id="WP_146571786.1">
    <property type="nucleotide sequence ID" value="NZ_CP042306.1"/>
</dbReference>
<feature type="transmembrane region" description="Helical" evidence="7">
    <location>
        <begin position="66"/>
        <end position="85"/>
    </location>
</feature>
<evidence type="ECO:0000259" key="8">
    <source>
        <dbReference type="Pfam" id="PF00999"/>
    </source>
</evidence>
<evidence type="ECO:0000256" key="5">
    <source>
        <dbReference type="ARBA" id="ARBA00023065"/>
    </source>
</evidence>
<organism evidence="9 10">
    <name type="scientific">Sphingomonas panacisoli</name>
    <dbReference type="NCBI Taxonomy" id="1813879"/>
    <lineage>
        <taxon>Bacteria</taxon>
        <taxon>Pseudomonadati</taxon>
        <taxon>Pseudomonadota</taxon>
        <taxon>Alphaproteobacteria</taxon>
        <taxon>Sphingomonadales</taxon>
        <taxon>Sphingomonadaceae</taxon>
        <taxon>Sphingomonas</taxon>
    </lineage>
</organism>
<dbReference type="OrthoDB" id="9793589at2"/>
<feature type="transmembrane region" description="Helical" evidence="7">
    <location>
        <begin position="132"/>
        <end position="155"/>
    </location>
</feature>
<evidence type="ECO:0000313" key="9">
    <source>
        <dbReference type="EMBL" id="QDZ07869.1"/>
    </source>
</evidence>
<comment type="subcellular location">
    <subcellularLocation>
        <location evidence="1">Membrane</location>
        <topology evidence="1">Multi-pass membrane protein</topology>
    </subcellularLocation>
</comment>
<feature type="domain" description="Cation/H+ exchanger transmembrane" evidence="8">
    <location>
        <begin position="52"/>
        <end position="431"/>
    </location>
</feature>
<keyword evidence="2" id="KW-0813">Transport</keyword>
<dbReference type="InterPro" id="IPR038770">
    <property type="entry name" value="Na+/solute_symporter_sf"/>
</dbReference>
<gene>
    <name evidence="9" type="ORF">FPZ24_10540</name>
</gene>
<evidence type="ECO:0000313" key="10">
    <source>
        <dbReference type="Proteomes" id="UP000315673"/>
    </source>
</evidence>
<evidence type="ECO:0000256" key="3">
    <source>
        <dbReference type="ARBA" id="ARBA00022692"/>
    </source>
</evidence>
<evidence type="ECO:0000256" key="2">
    <source>
        <dbReference type="ARBA" id="ARBA00022448"/>
    </source>
</evidence>
<keyword evidence="4 7" id="KW-1133">Transmembrane helix</keyword>
<keyword evidence="10" id="KW-1185">Reference proteome</keyword>
<feature type="transmembrane region" description="Helical" evidence="7">
    <location>
        <begin position="202"/>
        <end position="226"/>
    </location>
</feature>
<reference evidence="9 10" key="1">
    <citation type="submission" date="2019-07" db="EMBL/GenBank/DDBJ databases">
        <title>Full genome sequence of Sphingomonas sp. 4R-6-7(HKS19).</title>
        <authorList>
            <person name="Im W.-T."/>
        </authorList>
    </citation>
    <scope>NUCLEOTIDE SEQUENCE [LARGE SCALE GENOMIC DNA]</scope>
    <source>
        <strain evidence="9 10">HKS19</strain>
    </source>
</reference>
<evidence type="ECO:0000256" key="7">
    <source>
        <dbReference type="SAM" id="Phobius"/>
    </source>
</evidence>
<dbReference type="AlphaFoldDB" id="A0A5B8LJ38"/>
<dbReference type="KEGG" id="spai:FPZ24_10540"/>
<dbReference type="InterPro" id="IPR050794">
    <property type="entry name" value="CPA2_transporter"/>
</dbReference>
<name>A0A5B8LJ38_9SPHN</name>
<proteinExistence type="predicted"/>
<dbReference type="InterPro" id="IPR006153">
    <property type="entry name" value="Cation/H_exchanger_TM"/>
</dbReference>
<feature type="transmembrane region" description="Helical" evidence="7">
    <location>
        <begin position="348"/>
        <end position="371"/>
    </location>
</feature>
<feature type="transmembrane region" description="Helical" evidence="7">
    <location>
        <begin position="272"/>
        <end position="300"/>
    </location>
</feature>
<evidence type="ECO:0000256" key="1">
    <source>
        <dbReference type="ARBA" id="ARBA00004141"/>
    </source>
</evidence>
<feature type="transmembrane region" description="Helical" evidence="7">
    <location>
        <begin position="100"/>
        <end position="120"/>
    </location>
</feature>
<protein>
    <submittedName>
        <fullName evidence="9">Cation:proton antiporter</fullName>
    </submittedName>
</protein>
<evidence type="ECO:0000256" key="6">
    <source>
        <dbReference type="ARBA" id="ARBA00023136"/>
    </source>
</evidence>
<evidence type="ECO:0000256" key="4">
    <source>
        <dbReference type="ARBA" id="ARBA00022989"/>
    </source>
</evidence>
<feature type="transmembrane region" description="Helical" evidence="7">
    <location>
        <begin position="35"/>
        <end position="54"/>
    </location>
</feature>
<keyword evidence="3 7" id="KW-0812">Transmembrane</keyword>